<gene>
    <name evidence="2" type="ORF">GCM10009854_04670</name>
</gene>
<dbReference type="EMBL" id="BAAARA010000001">
    <property type="protein sequence ID" value="GAA2332473.1"/>
    <property type="molecule type" value="Genomic_DNA"/>
</dbReference>
<feature type="region of interest" description="Disordered" evidence="1">
    <location>
        <begin position="20"/>
        <end position="136"/>
    </location>
</feature>
<comment type="caution">
    <text evidence="2">The sequence shown here is derived from an EMBL/GenBank/DDBJ whole genome shotgun (WGS) entry which is preliminary data.</text>
</comment>
<keyword evidence="3" id="KW-1185">Reference proteome</keyword>
<name>A0ABP5SJ93_9PSEU</name>
<evidence type="ECO:0000256" key="1">
    <source>
        <dbReference type="SAM" id="MobiDB-lite"/>
    </source>
</evidence>
<proteinExistence type="predicted"/>
<evidence type="ECO:0000313" key="2">
    <source>
        <dbReference type="EMBL" id="GAA2332473.1"/>
    </source>
</evidence>
<feature type="compositionally biased region" description="Basic and acidic residues" evidence="1">
    <location>
        <begin position="99"/>
        <end position="118"/>
    </location>
</feature>
<organism evidence="2 3">
    <name type="scientific">Saccharopolyspora halophila</name>
    <dbReference type="NCBI Taxonomy" id="405551"/>
    <lineage>
        <taxon>Bacteria</taxon>
        <taxon>Bacillati</taxon>
        <taxon>Actinomycetota</taxon>
        <taxon>Actinomycetes</taxon>
        <taxon>Pseudonocardiales</taxon>
        <taxon>Pseudonocardiaceae</taxon>
        <taxon>Saccharopolyspora</taxon>
    </lineage>
</organism>
<sequence length="152" mass="16877">MRQPGSGCNVRCPKVTPQLHREIENIAPTMSLDQPNPSGAGSGDRRSRARHPRRTTGGAAGPSPEALARDLVNSLHDQGRRRGRPADRARLIERALAWRRGERRAGPRVRAEGRDGAHRPPHARPPRDDRYPSVGLGRRWRTSKVVVTSVCR</sequence>
<dbReference type="Proteomes" id="UP001501218">
    <property type="component" value="Unassembled WGS sequence"/>
</dbReference>
<reference evidence="3" key="1">
    <citation type="journal article" date="2019" name="Int. J. Syst. Evol. Microbiol.">
        <title>The Global Catalogue of Microorganisms (GCM) 10K type strain sequencing project: providing services to taxonomists for standard genome sequencing and annotation.</title>
        <authorList>
            <consortium name="The Broad Institute Genomics Platform"/>
            <consortium name="The Broad Institute Genome Sequencing Center for Infectious Disease"/>
            <person name="Wu L."/>
            <person name="Ma J."/>
        </authorList>
    </citation>
    <scope>NUCLEOTIDE SEQUENCE [LARGE SCALE GENOMIC DNA]</scope>
    <source>
        <strain evidence="3">JCM 16221</strain>
    </source>
</reference>
<feature type="compositionally biased region" description="Basic and acidic residues" evidence="1">
    <location>
        <begin position="77"/>
        <end position="93"/>
    </location>
</feature>
<protein>
    <submittedName>
        <fullName evidence="2">Uncharacterized protein</fullName>
    </submittedName>
</protein>
<accession>A0ABP5SJ93</accession>
<evidence type="ECO:0000313" key="3">
    <source>
        <dbReference type="Proteomes" id="UP001501218"/>
    </source>
</evidence>